<evidence type="ECO:0000259" key="2">
    <source>
        <dbReference type="Pfam" id="PF10056"/>
    </source>
</evidence>
<name>A0AAJ0FIN7_9PEZI</name>
<dbReference type="PANTHER" id="PTHR38113">
    <property type="match status" value="1"/>
</dbReference>
<keyword evidence="4" id="KW-1185">Reference proteome</keyword>
<dbReference type="RefSeq" id="XP_060285245.1">
    <property type="nucleotide sequence ID" value="XM_060427348.1"/>
</dbReference>
<evidence type="ECO:0000313" key="3">
    <source>
        <dbReference type="EMBL" id="KAK1769032.1"/>
    </source>
</evidence>
<evidence type="ECO:0000313" key="4">
    <source>
        <dbReference type="Proteomes" id="UP001244011"/>
    </source>
</evidence>
<dbReference type="GeneID" id="85310535"/>
<reference evidence="3" key="1">
    <citation type="submission" date="2023-06" db="EMBL/GenBank/DDBJ databases">
        <title>Genome-scale phylogeny and comparative genomics of the fungal order Sordariales.</title>
        <authorList>
            <consortium name="Lawrence Berkeley National Laboratory"/>
            <person name="Hensen N."/>
            <person name="Bonometti L."/>
            <person name="Westerberg I."/>
            <person name="Brannstrom I.O."/>
            <person name="Guillou S."/>
            <person name="Cros-Aarteil S."/>
            <person name="Calhoun S."/>
            <person name="Haridas S."/>
            <person name="Kuo A."/>
            <person name="Mondo S."/>
            <person name="Pangilinan J."/>
            <person name="Riley R."/>
            <person name="Labutti K."/>
            <person name="Andreopoulos B."/>
            <person name="Lipzen A."/>
            <person name="Chen C."/>
            <person name="Yanf M."/>
            <person name="Daum C."/>
            <person name="Ng V."/>
            <person name="Clum A."/>
            <person name="Steindorff A."/>
            <person name="Ohm R."/>
            <person name="Martin F."/>
            <person name="Silar P."/>
            <person name="Natvig D."/>
            <person name="Lalanne C."/>
            <person name="Gautier V."/>
            <person name="Ament-Velasquez S.L."/>
            <person name="Kruys A."/>
            <person name="Hutchinson M.I."/>
            <person name="Powell A.J."/>
            <person name="Barry K."/>
            <person name="Miller A.N."/>
            <person name="Grigoriev I.V."/>
            <person name="Debuchy R."/>
            <person name="Gladieux P."/>
            <person name="Thoren M.H."/>
            <person name="Johannesson H."/>
        </authorList>
    </citation>
    <scope>NUCLEOTIDE SEQUENCE</scope>
    <source>
        <strain evidence="3">8032-3</strain>
    </source>
</reference>
<feature type="region of interest" description="Disordered" evidence="1">
    <location>
        <begin position="249"/>
        <end position="303"/>
    </location>
</feature>
<feature type="region of interest" description="Disordered" evidence="1">
    <location>
        <begin position="190"/>
        <end position="232"/>
    </location>
</feature>
<proteinExistence type="predicted"/>
<dbReference type="InterPro" id="IPR018744">
    <property type="entry name" value="DUF2293"/>
</dbReference>
<dbReference type="Pfam" id="PF10056">
    <property type="entry name" value="DUF2293"/>
    <property type="match status" value="1"/>
</dbReference>
<comment type="caution">
    <text evidence="3">The sequence shown here is derived from an EMBL/GenBank/DDBJ whole genome shotgun (WGS) entry which is preliminary data.</text>
</comment>
<feature type="compositionally biased region" description="Acidic residues" evidence="1">
    <location>
        <begin position="258"/>
        <end position="303"/>
    </location>
</feature>
<dbReference type="Proteomes" id="UP001244011">
    <property type="component" value="Unassembled WGS sequence"/>
</dbReference>
<feature type="compositionally biased region" description="Basic residues" evidence="1">
    <location>
        <begin position="214"/>
        <end position="230"/>
    </location>
</feature>
<gene>
    <name evidence="3" type="ORF">QBC33DRAFT_532003</name>
</gene>
<accession>A0AAJ0FIN7</accession>
<dbReference type="AlphaFoldDB" id="A0AAJ0FIN7"/>
<feature type="domain" description="DUF2293" evidence="2">
    <location>
        <begin position="99"/>
        <end position="182"/>
    </location>
</feature>
<organism evidence="3 4">
    <name type="scientific">Phialemonium atrogriseum</name>
    <dbReference type="NCBI Taxonomy" id="1093897"/>
    <lineage>
        <taxon>Eukaryota</taxon>
        <taxon>Fungi</taxon>
        <taxon>Dikarya</taxon>
        <taxon>Ascomycota</taxon>
        <taxon>Pezizomycotina</taxon>
        <taxon>Sordariomycetes</taxon>
        <taxon>Sordariomycetidae</taxon>
        <taxon>Cephalothecales</taxon>
        <taxon>Cephalothecaceae</taxon>
        <taxon>Phialemonium</taxon>
    </lineage>
</organism>
<sequence length="303" mass="34041">MAAGHLEPAVRQRSPMPNGYVFVPKGDVYITANVRRRTHAAGSTLYVVTSEDRKKQLGLRCPGAIHEAVLADSQATAAARAAVVRSRDEVAERTFEEAMLGLFPNIPKAEVPAILRRTLEKRSRRVGRTGRLEMEAKVRLAVLAHIRHGHTPYHGLLKDGMPRHAARRKIAREINKVALQWGRESDAPLVRMRKDKKDHTEKEEEAGNADEKRAKKAARRTTRRAARRAAGKAVAKAAVQSIATRSLRLRSGKRVEVPEVDVDAEEEEEEEDGDQYMDEDMDDEDDSFIVEEDLEDTDDDWTL</sequence>
<dbReference type="EMBL" id="MU839003">
    <property type="protein sequence ID" value="KAK1769032.1"/>
    <property type="molecule type" value="Genomic_DNA"/>
</dbReference>
<evidence type="ECO:0000256" key="1">
    <source>
        <dbReference type="SAM" id="MobiDB-lite"/>
    </source>
</evidence>
<protein>
    <recommendedName>
        <fullName evidence="2">DUF2293 domain-containing protein</fullName>
    </recommendedName>
</protein>
<dbReference type="PANTHER" id="PTHR38113:SF2">
    <property type="entry name" value="DUF2293 DOMAIN-CONTAINING PROTEIN"/>
    <property type="match status" value="1"/>
</dbReference>